<keyword evidence="5" id="KW-1185">Reference proteome</keyword>
<protein>
    <recommendedName>
        <fullName evidence="6">DNA (cytosine-5-)-methyltransferase</fullName>
    </recommendedName>
</protein>
<reference evidence="4 5" key="1">
    <citation type="submission" date="2024-02" db="EMBL/GenBank/DDBJ databases">
        <authorList>
            <person name="Chen Y."/>
            <person name="Shah S."/>
            <person name="Dougan E. K."/>
            <person name="Thang M."/>
            <person name="Chan C."/>
        </authorList>
    </citation>
    <scope>NUCLEOTIDE SEQUENCE [LARGE SCALE GENOMIC DNA]</scope>
</reference>
<name>A0ABP0L037_9DINO</name>
<feature type="region of interest" description="Disordered" evidence="3">
    <location>
        <begin position="141"/>
        <end position="200"/>
    </location>
</feature>
<evidence type="ECO:0000256" key="1">
    <source>
        <dbReference type="ARBA" id="ARBA00022603"/>
    </source>
</evidence>
<dbReference type="InterPro" id="IPR001525">
    <property type="entry name" value="C5_MeTfrase"/>
</dbReference>
<proteinExistence type="predicted"/>
<feature type="compositionally biased region" description="Polar residues" evidence="3">
    <location>
        <begin position="165"/>
        <end position="174"/>
    </location>
</feature>
<keyword evidence="1" id="KW-0489">Methyltransferase</keyword>
<organism evidence="4 5">
    <name type="scientific">Durusdinium trenchii</name>
    <dbReference type="NCBI Taxonomy" id="1381693"/>
    <lineage>
        <taxon>Eukaryota</taxon>
        <taxon>Sar</taxon>
        <taxon>Alveolata</taxon>
        <taxon>Dinophyceae</taxon>
        <taxon>Suessiales</taxon>
        <taxon>Symbiodiniaceae</taxon>
        <taxon>Durusdinium</taxon>
    </lineage>
</organism>
<evidence type="ECO:0000313" key="5">
    <source>
        <dbReference type="Proteomes" id="UP001642484"/>
    </source>
</evidence>
<feature type="region of interest" description="Disordered" evidence="3">
    <location>
        <begin position="609"/>
        <end position="640"/>
    </location>
</feature>
<feature type="compositionally biased region" description="Basic and acidic residues" evidence="3">
    <location>
        <begin position="618"/>
        <end position="627"/>
    </location>
</feature>
<evidence type="ECO:0008006" key="6">
    <source>
        <dbReference type="Google" id="ProtNLM"/>
    </source>
</evidence>
<accession>A0ABP0L037</accession>
<dbReference type="GO" id="GO:0032259">
    <property type="term" value="P:methylation"/>
    <property type="evidence" value="ECO:0007669"/>
    <property type="project" value="UniProtKB-KW"/>
</dbReference>
<feature type="region of interest" description="Disordered" evidence="3">
    <location>
        <begin position="100"/>
        <end position="125"/>
    </location>
</feature>
<keyword evidence="2" id="KW-0808">Transferase</keyword>
<dbReference type="Proteomes" id="UP001642484">
    <property type="component" value="Unassembled WGS sequence"/>
</dbReference>
<comment type="caution">
    <text evidence="4">The sequence shown here is derived from an EMBL/GenBank/DDBJ whole genome shotgun (WGS) entry which is preliminary data.</text>
</comment>
<dbReference type="SUPFAM" id="SSF53335">
    <property type="entry name" value="S-adenosyl-L-methionine-dependent methyltransferases"/>
    <property type="match status" value="1"/>
</dbReference>
<dbReference type="InterPro" id="IPR029063">
    <property type="entry name" value="SAM-dependent_MTases_sf"/>
</dbReference>
<evidence type="ECO:0000313" key="4">
    <source>
        <dbReference type="EMBL" id="CAK9032501.1"/>
    </source>
</evidence>
<dbReference type="EMBL" id="CAXAMN010010724">
    <property type="protein sequence ID" value="CAK9032501.1"/>
    <property type="molecule type" value="Genomic_DNA"/>
</dbReference>
<dbReference type="Gene3D" id="3.40.50.150">
    <property type="entry name" value="Vaccinia Virus protein VP39"/>
    <property type="match status" value="1"/>
</dbReference>
<evidence type="ECO:0000256" key="2">
    <source>
        <dbReference type="ARBA" id="ARBA00022679"/>
    </source>
</evidence>
<sequence length="807" mass="90640">MSFLLSRNTSASEPFCGTWKTMKLIFHSKIQRPTTSTRPNSMNGSQVIQIKQHELFATFIEETSQEFFGDDEWLFGDTVHSDIEADVQLWNDWIAKRQTKEDATEHTGNPAEPRAAEYTPAAVEPHTSAEATLAVEAMPAPQANTAHADSAEVTATAVESHQEHASPQANTAQADSAKVTATAVESHQEHASPQPATSNPEIIIQKIQGHEMFSKFMQQRQRSWIFGDIKNEFISKDIWDFDEFLSSHGMERFGDNEFLRHLNEIEHETSQAVSGDGDLATQECPMVVDTSDGHDEALPCIDEMDVDDQEAGHERGPGDYLEIDHEDILLSVAKAQIKAALQIPGLRNRMMNLPRIWSLATTCTGSGGFELAARAVAKELTRALTTFADHASFEVQLEMACEIEKFKQQLLINHVLPPDCCLFQDVTCLKTKERTCVRHGSGFELPKDLFGFVSGFSCKSLSKLQNSQDLKKAIIERNQESSSFQTFCGNLDVLDECRPLWFLMENVDMGDPADDNSNSAAIQKLLRESGYTVRMVLLKASDFALPQRRKRLFLIGVSNQRAQDEMKSTPDEILDRVVNVCLPAMRLSPPDVDIFLLNDDDPDVFAELDRRTKSREKKKQDLEKRMQEQPAESAQAKGEKWKDLHMQIAASRNMQWPIKIPHDLRDNDWFKTLPLREQEIVALVNASNENKEPYEKIRFADLYHSANRTPVSQRNVVPTVLPSGTVWDYERDRLHLGCEQLALQGIQYASGVTSALSNNQQQDLAGNAFPTTIVSAILISIVSSLDYVSDDETEMLDGISELLKRLK</sequence>
<dbReference type="GO" id="GO:0008168">
    <property type="term" value="F:methyltransferase activity"/>
    <property type="evidence" value="ECO:0007669"/>
    <property type="project" value="UniProtKB-KW"/>
</dbReference>
<gene>
    <name evidence="4" type="ORF">CCMP2556_LOCUS18705</name>
</gene>
<evidence type="ECO:0000256" key="3">
    <source>
        <dbReference type="SAM" id="MobiDB-lite"/>
    </source>
</evidence>
<dbReference type="Pfam" id="PF00145">
    <property type="entry name" value="DNA_methylase"/>
    <property type="match status" value="1"/>
</dbReference>